<dbReference type="Proteomes" id="UP000176997">
    <property type="component" value="Unassembled WGS sequence"/>
</dbReference>
<dbReference type="PANTHER" id="PTHR42831:SF1">
    <property type="entry name" value="FE-S PROTEIN MATURATION AUXILIARY FACTOR YITW"/>
    <property type="match status" value="1"/>
</dbReference>
<gene>
    <name evidence="2" type="ORF">A2675_00385</name>
</gene>
<protein>
    <recommendedName>
        <fullName evidence="1">MIP18 family-like domain-containing protein</fullName>
    </recommendedName>
</protein>
<comment type="caution">
    <text evidence="2">The sequence shown here is derived from an EMBL/GenBank/DDBJ whole genome shotgun (WGS) entry which is preliminary data.</text>
</comment>
<name>A0A1G2SB41_9BACT</name>
<organism evidence="2 3">
    <name type="scientific">Candidatus Yonathbacteria bacterium RIFCSPHIGHO2_01_FULL_51_10</name>
    <dbReference type="NCBI Taxonomy" id="1802723"/>
    <lineage>
        <taxon>Bacteria</taxon>
        <taxon>Candidatus Yonathiibacteriota</taxon>
    </lineage>
</organism>
<dbReference type="Gene3D" id="3.30.300.130">
    <property type="entry name" value="Fe-S cluster assembly (FSCA)"/>
    <property type="match status" value="1"/>
</dbReference>
<dbReference type="SUPFAM" id="SSF117916">
    <property type="entry name" value="Fe-S cluster assembly (FSCA) domain-like"/>
    <property type="match status" value="1"/>
</dbReference>
<dbReference type="STRING" id="1802723.A2675_00385"/>
<feature type="domain" description="MIP18 family-like" evidence="1">
    <location>
        <begin position="6"/>
        <end position="71"/>
    </location>
</feature>
<accession>A0A1G2SB41</accession>
<dbReference type="EMBL" id="MHUS01000002">
    <property type="protein sequence ID" value="OHA82256.1"/>
    <property type="molecule type" value="Genomic_DNA"/>
</dbReference>
<dbReference type="InterPro" id="IPR034904">
    <property type="entry name" value="FSCA_dom_sf"/>
</dbReference>
<dbReference type="InterPro" id="IPR052339">
    <property type="entry name" value="Fe-S_Maturation_MIP18"/>
</dbReference>
<reference evidence="2 3" key="1">
    <citation type="journal article" date="2016" name="Nat. Commun.">
        <title>Thousands of microbial genomes shed light on interconnected biogeochemical processes in an aquifer system.</title>
        <authorList>
            <person name="Anantharaman K."/>
            <person name="Brown C.T."/>
            <person name="Hug L.A."/>
            <person name="Sharon I."/>
            <person name="Castelle C.J."/>
            <person name="Probst A.J."/>
            <person name="Thomas B.C."/>
            <person name="Singh A."/>
            <person name="Wilkins M.J."/>
            <person name="Karaoz U."/>
            <person name="Brodie E.L."/>
            <person name="Williams K.H."/>
            <person name="Hubbard S.S."/>
            <person name="Banfield J.F."/>
        </authorList>
    </citation>
    <scope>NUCLEOTIDE SEQUENCE [LARGE SCALE GENOMIC DNA]</scope>
</reference>
<sequence length="96" mass="10657">MKTITEQQVIEKLKEVKDPELGVDVWTLGLIYKIVITDDATEVLMTLTSPFCPFANDLIADVEKKVGALDHGDTLVDITFDPPWEPTDELRASLGV</sequence>
<evidence type="ECO:0000259" key="1">
    <source>
        <dbReference type="Pfam" id="PF01883"/>
    </source>
</evidence>
<evidence type="ECO:0000313" key="2">
    <source>
        <dbReference type="EMBL" id="OHA82256.1"/>
    </source>
</evidence>
<dbReference type="PANTHER" id="PTHR42831">
    <property type="entry name" value="FE-S PROTEIN MATURATION AUXILIARY FACTOR YITW"/>
    <property type="match status" value="1"/>
</dbReference>
<dbReference type="AlphaFoldDB" id="A0A1G2SB41"/>
<proteinExistence type="predicted"/>
<dbReference type="InterPro" id="IPR002744">
    <property type="entry name" value="MIP18-like"/>
</dbReference>
<dbReference type="Pfam" id="PF01883">
    <property type="entry name" value="FeS_assembly_P"/>
    <property type="match status" value="1"/>
</dbReference>
<evidence type="ECO:0000313" key="3">
    <source>
        <dbReference type="Proteomes" id="UP000176997"/>
    </source>
</evidence>